<dbReference type="FunFam" id="3.40.50.300:FF:000221">
    <property type="entry name" value="Multidrug ABC transporter ATP-binding protein"/>
    <property type="match status" value="1"/>
</dbReference>
<dbReference type="InterPro" id="IPR003593">
    <property type="entry name" value="AAA+_ATPase"/>
</dbReference>
<comment type="caution">
    <text evidence="12">The sequence shown here is derived from an EMBL/GenBank/DDBJ whole genome shotgun (WGS) entry which is preliminary data.</text>
</comment>
<evidence type="ECO:0000256" key="9">
    <source>
        <dbReference type="SAM" id="Phobius"/>
    </source>
</evidence>
<dbReference type="InterPro" id="IPR036640">
    <property type="entry name" value="ABC1_TM_sf"/>
</dbReference>
<evidence type="ECO:0000259" key="11">
    <source>
        <dbReference type="PROSITE" id="PS50929"/>
    </source>
</evidence>
<feature type="domain" description="ABC transmembrane type-1" evidence="11">
    <location>
        <begin position="42"/>
        <end position="342"/>
    </location>
</feature>
<dbReference type="GO" id="GO:0005524">
    <property type="term" value="F:ATP binding"/>
    <property type="evidence" value="ECO:0007669"/>
    <property type="project" value="UniProtKB-KW"/>
</dbReference>
<dbReference type="PROSITE" id="PS50929">
    <property type="entry name" value="ABC_TM1F"/>
    <property type="match status" value="1"/>
</dbReference>
<dbReference type="InterPro" id="IPR039421">
    <property type="entry name" value="Type_1_exporter"/>
</dbReference>
<dbReference type="PANTHER" id="PTHR43394">
    <property type="entry name" value="ATP-DEPENDENT PERMEASE MDL1, MITOCHONDRIAL"/>
    <property type="match status" value="1"/>
</dbReference>
<sequence length="627" mass="69800">MLLCSRSSVYVFLKGGVFLKKPSSNPFSMLSSLSDGYRLLLITSAVTTILSIVFNYLMPQVIRFAIDTVLGDQPSALPAVLTSILMPDKQDTMRNLIACAIMAMVFSVLSGLFTYLCRYTMAKASEGMIERLRNRLFSHVQKLSYHWHVTHQTGDIIQRCTSDVEVVRGFLSAQLLEMFRTVFLIALSLLLMFSISVKLSWISTAFVPVVMLYSGVFYAKISKNFRKADEAEGDLSAAAQENFTGVRVVRAFGREAYEIDRFEKKNNLFSALWIKLGHWLSFYWGIGDLVSAIQVMVIVILGALEAYAGSITLGDFLLFSAYNSMLVWPVRSLGRILSEMSKTGVSISRLNEILNEPEEDDDPNALCPPLDGDIVFDHVSFDYHGVNPVLNDINLTIHAGETVGILGATGSGKSTLMYLLDRLYDLPNDCGTITIGGVDIRNIRRDYLRRHIGFVLQEPFLFSKTIRENISITSLQNELSAIRHSASVAAVDEAICEFAQGYDTVVGERGVTLSGGQKQRVAIARMLMQEAPIMIFDDSLSAVDAETDAKIRSALKQATNKRTTILISHRITTLMNADRIFVMEKGRVVQSGTHETLCKENGVYRQIYEIQGTLEEELANINKEVTP</sequence>
<reference evidence="12" key="2">
    <citation type="journal article" date="2021" name="Sci. Rep.">
        <title>The distribution of antibiotic resistance genes in chicken gut microbiota commensals.</title>
        <authorList>
            <person name="Juricova H."/>
            <person name="Matiasovicova J."/>
            <person name="Kubasova T."/>
            <person name="Cejkova D."/>
            <person name="Rychlik I."/>
        </authorList>
    </citation>
    <scope>NUCLEOTIDE SEQUENCE</scope>
    <source>
        <strain evidence="12">An559</strain>
    </source>
</reference>
<evidence type="ECO:0000313" key="12">
    <source>
        <dbReference type="EMBL" id="MBM6921583.1"/>
    </source>
</evidence>
<feature type="transmembrane region" description="Helical" evidence="9">
    <location>
        <begin position="201"/>
        <end position="219"/>
    </location>
</feature>
<feature type="transmembrane region" description="Helical" evidence="9">
    <location>
        <begin position="39"/>
        <end position="58"/>
    </location>
</feature>
<dbReference type="Proteomes" id="UP000774750">
    <property type="component" value="Unassembled WGS sequence"/>
</dbReference>
<keyword evidence="6 12" id="KW-0067">ATP-binding</keyword>
<dbReference type="AlphaFoldDB" id="A0A939BFG1"/>
<keyword evidence="5" id="KW-0547">Nucleotide-binding</keyword>
<keyword evidence="3" id="KW-1003">Cell membrane</keyword>
<keyword evidence="4 9" id="KW-0812">Transmembrane</keyword>
<evidence type="ECO:0000313" key="13">
    <source>
        <dbReference type="Proteomes" id="UP000774750"/>
    </source>
</evidence>
<dbReference type="PROSITE" id="PS50893">
    <property type="entry name" value="ABC_TRANSPORTER_2"/>
    <property type="match status" value="1"/>
</dbReference>
<keyword evidence="2" id="KW-0813">Transport</keyword>
<evidence type="ECO:0000256" key="1">
    <source>
        <dbReference type="ARBA" id="ARBA00004651"/>
    </source>
</evidence>
<keyword evidence="8 9" id="KW-0472">Membrane</keyword>
<organism evidence="12 13">
    <name type="scientific">Merdimmobilis hominis</name>
    <dbReference type="NCBI Taxonomy" id="2897707"/>
    <lineage>
        <taxon>Bacteria</taxon>
        <taxon>Bacillati</taxon>
        <taxon>Bacillota</taxon>
        <taxon>Clostridia</taxon>
        <taxon>Eubacteriales</taxon>
        <taxon>Oscillospiraceae</taxon>
        <taxon>Merdimmobilis</taxon>
    </lineage>
</organism>
<feature type="domain" description="ABC transporter" evidence="10">
    <location>
        <begin position="374"/>
        <end position="610"/>
    </location>
</feature>
<evidence type="ECO:0000256" key="5">
    <source>
        <dbReference type="ARBA" id="ARBA00022741"/>
    </source>
</evidence>
<evidence type="ECO:0000256" key="8">
    <source>
        <dbReference type="ARBA" id="ARBA00023136"/>
    </source>
</evidence>
<feature type="transmembrane region" description="Helical" evidence="9">
    <location>
        <begin position="282"/>
        <end position="304"/>
    </location>
</feature>
<dbReference type="CDD" id="cd18542">
    <property type="entry name" value="ABC_6TM_YknU_like"/>
    <property type="match status" value="1"/>
</dbReference>
<dbReference type="Pfam" id="PF00664">
    <property type="entry name" value="ABC_membrane"/>
    <property type="match status" value="1"/>
</dbReference>
<accession>A0A939BFG1</accession>
<evidence type="ECO:0000256" key="3">
    <source>
        <dbReference type="ARBA" id="ARBA00022475"/>
    </source>
</evidence>
<evidence type="ECO:0000256" key="2">
    <source>
        <dbReference type="ARBA" id="ARBA00022448"/>
    </source>
</evidence>
<feature type="transmembrane region" description="Helical" evidence="9">
    <location>
        <begin position="310"/>
        <end position="330"/>
    </location>
</feature>
<dbReference type="GO" id="GO:0005886">
    <property type="term" value="C:plasma membrane"/>
    <property type="evidence" value="ECO:0007669"/>
    <property type="project" value="UniProtKB-SubCell"/>
</dbReference>
<dbReference type="SMART" id="SM00382">
    <property type="entry name" value="AAA"/>
    <property type="match status" value="1"/>
</dbReference>
<dbReference type="SUPFAM" id="SSF90123">
    <property type="entry name" value="ABC transporter transmembrane region"/>
    <property type="match status" value="1"/>
</dbReference>
<dbReference type="EMBL" id="JACJKY010000019">
    <property type="protein sequence ID" value="MBM6921583.1"/>
    <property type="molecule type" value="Genomic_DNA"/>
</dbReference>
<proteinExistence type="predicted"/>
<dbReference type="GO" id="GO:0015421">
    <property type="term" value="F:ABC-type oligopeptide transporter activity"/>
    <property type="evidence" value="ECO:0007669"/>
    <property type="project" value="TreeGrafter"/>
</dbReference>
<name>A0A939BFG1_9FIRM</name>
<comment type="subcellular location">
    <subcellularLocation>
        <location evidence="1">Cell membrane</location>
        <topology evidence="1">Multi-pass membrane protein</topology>
    </subcellularLocation>
</comment>
<protein>
    <submittedName>
        <fullName evidence="12">ABC transporter ATP-binding protein</fullName>
    </submittedName>
</protein>
<dbReference type="InterPro" id="IPR027417">
    <property type="entry name" value="P-loop_NTPase"/>
</dbReference>
<dbReference type="Gene3D" id="3.40.50.300">
    <property type="entry name" value="P-loop containing nucleotide triphosphate hydrolases"/>
    <property type="match status" value="1"/>
</dbReference>
<evidence type="ECO:0000256" key="6">
    <source>
        <dbReference type="ARBA" id="ARBA00022840"/>
    </source>
</evidence>
<dbReference type="InterPro" id="IPR011527">
    <property type="entry name" value="ABC1_TM_dom"/>
</dbReference>
<dbReference type="Pfam" id="PF00005">
    <property type="entry name" value="ABC_tran"/>
    <property type="match status" value="1"/>
</dbReference>
<feature type="transmembrane region" description="Helical" evidence="9">
    <location>
        <begin position="178"/>
        <end position="195"/>
    </location>
</feature>
<keyword evidence="13" id="KW-1185">Reference proteome</keyword>
<dbReference type="PROSITE" id="PS00211">
    <property type="entry name" value="ABC_TRANSPORTER_1"/>
    <property type="match status" value="1"/>
</dbReference>
<dbReference type="GO" id="GO:0016887">
    <property type="term" value="F:ATP hydrolysis activity"/>
    <property type="evidence" value="ECO:0007669"/>
    <property type="project" value="InterPro"/>
</dbReference>
<dbReference type="SUPFAM" id="SSF52540">
    <property type="entry name" value="P-loop containing nucleoside triphosphate hydrolases"/>
    <property type="match status" value="1"/>
</dbReference>
<dbReference type="Gene3D" id="1.20.1560.10">
    <property type="entry name" value="ABC transporter type 1, transmembrane domain"/>
    <property type="match status" value="1"/>
</dbReference>
<feature type="transmembrane region" description="Helical" evidence="9">
    <location>
        <begin position="95"/>
        <end position="116"/>
    </location>
</feature>
<gene>
    <name evidence="12" type="ORF">H6A12_10490</name>
</gene>
<dbReference type="InterPro" id="IPR003439">
    <property type="entry name" value="ABC_transporter-like_ATP-bd"/>
</dbReference>
<keyword evidence="7 9" id="KW-1133">Transmembrane helix</keyword>
<dbReference type="InterPro" id="IPR017871">
    <property type="entry name" value="ABC_transporter-like_CS"/>
</dbReference>
<dbReference type="PANTHER" id="PTHR43394:SF1">
    <property type="entry name" value="ATP-BINDING CASSETTE SUB-FAMILY B MEMBER 10, MITOCHONDRIAL"/>
    <property type="match status" value="1"/>
</dbReference>
<evidence type="ECO:0000256" key="7">
    <source>
        <dbReference type="ARBA" id="ARBA00022989"/>
    </source>
</evidence>
<reference evidence="12" key="1">
    <citation type="submission" date="2020-08" db="EMBL/GenBank/DDBJ databases">
        <authorList>
            <person name="Cejkova D."/>
            <person name="Kubasova T."/>
            <person name="Jahodarova E."/>
            <person name="Rychlik I."/>
        </authorList>
    </citation>
    <scope>NUCLEOTIDE SEQUENCE</scope>
    <source>
        <strain evidence="12">An559</strain>
    </source>
</reference>
<evidence type="ECO:0000259" key="10">
    <source>
        <dbReference type="PROSITE" id="PS50893"/>
    </source>
</evidence>
<evidence type="ECO:0000256" key="4">
    <source>
        <dbReference type="ARBA" id="ARBA00022692"/>
    </source>
</evidence>